<dbReference type="SUPFAM" id="SSF46785">
    <property type="entry name" value="Winged helix' DNA-binding domain"/>
    <property type="match status" value="1"/>
</dbReference>
<evidence type="ECO:0000256" key="1">
    <source>
        <dbReference type="ARBA" id="ARBA00023015"/>
    </source>
</evidence>
<feature type="domain" description="HTH hxlR-type" evidence="4">
    <location>
        <begin position="14"/>
        <end position="117"/>
    </location>
</feature>
<evidence type="ECO:0000259" key="4">
    <source>
        <dbReference type="PROSITE" id="PS51118"/>
    </source>
</evidence>
<dbReference type="InterPro" id="IPR036388">
    <property type="entry name" value="WH-like_DNA-bd_sf"/>
</dbReference>
<comment type="caution">
    <text evidence="5">The sequence shown here is derived from an EMBL/GenBank/DDBJ whole genome shotgun (WGS) entry which is preliminary data.</text>
</comment>
<dbReference type="InterPro" id="IPR036390">
    <property type="entry name" value="WH_DNA-bd_sf"/>
</dbReference>
<reference evidence="5 6" key="1">
    <citation type="submission" date="2020-08" db="EMBL/GenBank/DDBJ databases">
        <authorList>
            <person name="Sun Q."/>
            <person name="Inoue M."/>
        </authorList>
    </citation>
    <scope>NUCLEOTIDE SEQUENCE [LARGE SCALE GENOMIC DNA]</scope>
    <source>
        <strain evidence="5 6">CCM 8938</strain>
    </source>
</reference>
<dbReference type="Pfam" id="PF01638">
    <property type="entry name" value="HxlR"/>
    <property type="match status" value="1"/>
</dbReference>
<protein>
    <submittedName>
        <fullName evidence="5">Helix-turn-helix transcriptional regulator</fullName>
    </submittedName>
</protein>
<evidence type="ECO:0000256" key="2">
    <source>
        <dbReference type="ARBA" id="ARBA00023125"/>
    </source>
</evidence>
<sequence>MGHKLTEDPSDSDCVRHFKAILDTQYILNGKWKVIIIAMLAQGKRRYLELQRMLEGIGSKMLSKELQHLEINGIVLRTVVRTKPVSVEYELTAYGKTLKPLTDEMARWGLAHKNHLQHEVKGVDNKYKY</sequence>
<dbReference type="Proteomes" id="UP000652755">
    <property type="component" value="Unassembled WGS sequence"/>
</dbReference>
<evidence type="ECO:0000256" key="3">
    <source>
        <dbReference type="ARBA" id="ARBA00023163"/>
    </source>
</evidence>
<dbReference type="InterPro" id="IPR002577">
    <property type="entry name" value="HTH_HxlR"/>
</dbReference>
<dbReference type="PANTHER" id="PTHR33204">
    <property type="entry name" value="TRANSCRIPTIONAL REGULATOR, MARR FAMILY"/>
    <property type="match status" value="1"/>
</dbReference>
<keyword evidence="3" id="KW-0804">Transcription</keyword>
<accession>A0ABR7KY90</accession>
<proteinExistence type="predicted"/>
<organism evidence="5 6">
    <name type="scientific">Pedobacter fastidiosus</name>
    <dbReference type="NCBI Taxonomy" id="2765361"/>
    <lineage>
        <taxon>Bacteria</taxon>
        <taxon>Pseudomonadati</taxon>
        <taxon>Bacteroidota</taxon>
        <taxon>Sphingobacteriia</taxon>
        <taxon>Sphingobacteriales</taxon>
        <taxon>Sphingobacteriaceae</taxon>
        <taxon>Pedobacter</taxon>
    </lineage>
</organism>
<dbReference type="EMBL" id="JACRYL010000032">
    <property type="protein sequence ID" value="MBC6112996.1"/>
    <property type="molecule type" value="Genomic_DNA"/>
</dbReference>
<evidence type="ECO:0000313" key="5">
    <source>
        <dbReference type="EMBL" id="MBC6112996.1"/>
    </source>
</evidence>
<keyword evidence="6" id="KW-1185">Reference proteome</keyword>
<keyword evidence="2" id="KW-0238">DNA-binding</keyword>
<evidence type="ECO:0000313" key="6">
    <source>
        <dbReference type="Proteomes" id="UP000652755"/>
    </source>
</evidence>
<gene>
    <name evidence="5" type="ORF">H7U22_21455</name>
</gene>
<name>A0ABR7KY90_9SPHI</name>
<dbReference type="PROSITE" id="PS51118">
    <property type="entry name" value="HTH_HXLR"/>
    <property type="match status" value="1"/>
</dbReference>
<dbReference type="Gene3D" id="1.10.10.10">
    <property type="entry name" value="Winged helix-like DNA-binding domain superfamily/Winged helix DNA-binding domain"/>
    <property type="match status" value="1"/>
</dbReference>
<keyword evidence="1" id="KW-0805">Transcription regulation</keyword>